<keyword evidence="2" id="KW-1185">Reference proteome</keyword>
<evidence type="ECO:0000313" key="2">
    <source>
        <dbReference type="Proteomes" id="UP000814140"/>
    </source>
</evidence>
<proteinExistence type="predicted"/>
<sequence length="462" mass="50008">MVSMIITSLVLAEICSALPLSGSIYIWAAESAGPKHARFFGFVVACWSTTSWITFTAANCQSTVNYIVSQLLVWEIDFPGGANNDNVRWRAMIWALSEGFLIISVMINYLPPRAYSGVLKFSIVIIFLDFLLCVIWLPIGVHNTYGFRSAKEVFTATYNGTGAPPGWNWILSFFFSASVFVGFDASGHVAEETKHANVVAGRGIIGSTLATGVFGFATTILFLFCTPDLETVFALDAPQPFVQIYALALGKGPSIFVTVVVILCSSMTSTVTILAASRLIFAIARDGVLPLSGWIGQVGQDGQPRNAVTVVFVIGAVLLCSVLPSEVAYTSLLSAGGVATIAAYGLIGLLRFTMTPHAFKASHFYLGKLARPFYSITILSMGLFVAVLISPFYFPVSAQSFNFACVIFGFVTIFAIVSWWLTPAEKWLRQQQIEQAFHSTEGRSDGGPPVRIIAVEVIPSKE</sequence>
<evidence type="ECO:0000313" key="1">
    <source>
        <dbReference type="EMBL" id="KAI0057772.1"/>
    </source>
</evidence>
<organism evidence="1 2">
    <name type="scientific">Artomyces pyxidatus</name>
    <dbReference type="NCBI Taxonomy" id="48021"/>
    <lineage>
        <taxon>Eukaryota</taxon>
        <taxon>Fungi</taxon>
        <taxon>Dikarya</taxon>
        <taxon>Basidiomycota</taxon>
        <taxon>Agaricomycotina</taxon>
        <taxon>Agaricomycetes</taxon>
        <taxon>Russulales</taxon>
        <taxon>Auriscalpiaceae</taxon>
        <taxon>Artomyces</taxon>
    </lineage>
</organism>
<reference evidence="1" key="1">
    <citation type="submission" date="2021-03" db="EMBL/GenBank/DDBJ databases">
        <authorList>
            <consortium name="DOE Joint Genome Institute"/>
            <person name="Ahrendt S."/>
            <person name="Looney B.P."/>
            <person name="Miyauchi S."/>
            <person name="Morin E."/>
            <person name="Drula E."/>
            <person name="Courty P.E."/>
            <person name="Chicoki N."/>
            <person name="Fauchery L."/>
            <person name="Kohler A."/>
            <person name="Kuo A."/>
            <person name="Labutti K."/>
            <person name="Pangilinan J."/>
            <person name="Lipzen A."/>
            <person name="Riley R."/>
            <person name="Andreopoulos W."/>
            <person name="He G."/>
            <person name="Johnson J."/>
            <person name="Barry K.W."/>
            <person name="Grigoriev I.V."/>
            <person name="Nagy L."/>
            <person name="Hibbett D."/>
            <person name="Henrissat B."/>
            <person name="Matheny P.B."/>
            <person name="Labbe J."/>
            <person name="Martin F."/>
        </authorList>
    </citation>
    <scope>NUCLEOTIDE SEQUENCE</scope>
    <source>
        <strain evidence="1">HHB10654</strain>
    </source>
</reference>
<dbReference type="EMBL" id="MU277243">
    <property type="protein sequence ID" value="KAI0057772.1"/>
    <property type="molecule type" value="Genomic_DNA"/>
</dbReference>
<reference evidence="1" key="2">
    <citation type="journal article" date="2022" name="New Phytol.">
        <title>Evolutionary transition to the ectomycorrhizal habit in the genomes of a hyperdiverse lineage of mushroom-forming fungi.</title>
        <authorList>
            <person name="Looney B."/>
            <person name="Miyauchi S."/>
            <person name="Morin E."/>
            <person name="Drula E."/>
            <person name="Courty P.E."/>
            <person name="Kohler A."/>
            <person name="Kuo A."/>
            <person name="LaButti K."/>
            <person name="Pangilinan J."/>
            <person name="Lipzen A."/>
            <person name="Riley R."/>
            <person name="Andreopoulos W."/>
            <person name="He G."/>
            <person name="Johnson J."/>
            <person name="Nolan M."/>
            <person name="Tritt A."/>
            <person name="Barry K.W."/>
            <person name="Grigoriev I.V."/>
            <person name="Nagy L.G."/>
            <person name="Hibbett D."/>
            <person name="Henrissat B."/>
            <person name="Matheny P.B."/>
            <person name="Labbe J."/>
            <person name="Martin F.M."/>
        </authorList>
    </citation>
    <scope>NUCLEOTIDE SEQUENCE</scope>
    <source>
        <strain evidence="1">HHB10654</strain>
    </source>
</reference>
<dbReference type="Proteomes" id="UP000814140">
    <property type="component" value="Unassembled WGS sequence"/>
</dbReference>
<name>A0ACB8SNF3_9AGAM</name>
<gene>
    <name evidence="1" type="ORF">BV25DRAFT_1919945</name>
</gene>
<accession>A0ACB8SNF3</accession>
<protein>
    <submittedName>
        <fullName evidence="1">Amino acid transporter</fullName>
    </submittedName>
</protein>
<comment type="caution">
    <text evidence="1">The sequence shown here is derived from an EMBL/GenBank/DDBJ whole genome shotgun (WGS) entry which is preliminary data.</text>
</comment>